<accession>A0ABZ0Y5F5</accession>
<keyword evidence="3" id="KW-1185">Reference proteome</keyword>
<organism evidence="2 3">
    <name type="scientific">Duganella zoogloeoides</name>
    <dbReference type="NCBI Taxonomy" id="75659"/>
    <lineage>
        <taxon>Bacteria</taxon>
        <taxon>Pseudomonadati</taxon>
        <taxon>Pseudomonadota</taxon>
        <taxon>Betaproteobacteria</taxon>
        <taxon>Burkholderiales</taxon>
        <taxon>Oxalobacteraceae</taxon>
        <taxon>Telluria group</taxon>
        <taxon>Duganella</taxon>
    </lineage>
</organism>
<keyword evidence="1" id="KW-0812">Transmembrane</keyword>
<feature type="transmembrane region" description="Helical" evidence="1">
    <location>
        <begin position="32"/>
        <end position="53"/>
    </location>
</feature>
<dbReference type="RefSeq" id="WP_322534557.1">
    <property type="nucleotide sequence ID" value="NZ_CP140152.1"/>
</dbReference>
<name>A0ABZ0Y5F5_9BURK</name>
<evidence type="ECO:0000313" key="2">
    <source>
        <dbReference type="EMBL" id="WQH06829.1"/>
    </source>
</evidence>
<evidence type="ECO:0008006" key="4">
    <source>
        <dbReference type="Google" id="ProtNLM"/>
    </source>
</evidence>
<protein>
    <recommendedName>
        <fullName evidence="4">DUF4145 domain-containing protein</fullName>
    </recommendedName>
</protein>
<gene>
    <name evidence="2" type="ORF">SR858_11015</name>
</gene>
<keyword evidence="1" id="KW-1133">Transmembrane helix</keyword>
<dbReference type="EMBL" id="CP140152">
    <property type="protein sequence ID" value="WQH06829.1"/>
    <property type="molecule type" value="Genomic_DNA"/>
</dbReference>
<reference evidence="2 3" key="1">
    <citation type="submission" date="2023-11" db="EMBL/GenBank/DDBJ databases">
        <title>MicrobeMod: A computational toolkit for identifying prokaryotic methylation and restriction-modification with nanopore sequencing.</title>
        <authorList>
            <person name="Crits-Christoph A."/>
            <person name="Kang S.C."/>
            <person name="Lee H."/>
            <person name="Ostrov N."/>
        </authorList>
    </citation>
    <scope>NUCLEOTIDE SEQUENCE [LARGE SCALE GENOMIC DNA]</scope>
    <source>
        <strain evidence="2 3">ATCC 25935</strain>
    </source>
</reference>
<dbReference type="Proteomes" id="UP001326110">
    <property type="component" value="Chromosome"/>
</dbReference>
<evidence type="ECO:0000313" key="3">
    <source>
        <dbReference type="Proteomes" id="UP001326110"/>
    </source>
</evidence>
<sequence length="240" mass="26698">MAPFMRIDRSSTMLLFLSINIFYWRLMDWMQFVSSLVGSLAWPVALVTILFLFKEEVAKHLPLLQKLKLPGGIEAEFNKDLAEVAAAIEDSVAAPPVVAASDERETTNQEMLGVDPVTLSNILSFMLPDDDPVALRANPTGVVMEAWKSLETVLRAATNRAKKNVHFSTRIGFPSILHFLADSNFLTSEEIDSLRRLKSMRDLAAHSNDPISAQSATDFAELSARMAKNLTVRMGQMFPQ</sequence>
<keyword evidence="1" id="KW-0472">Membrane</keyword>
<evidence type="ECO:0000256" key="1">
    <source>
        <dbReference type="SAM" id="Phobius"/>
    </source>
</evidence>
<proteinExistence type="predicted"/>